<sequence length="279" mass="31143">MAAVSLGEALRAIEFTTIKKLFNEIDCTIGDMLLVHGVSAQQFAEIDKARGERSSPRFHHFDASSKTLIITIPTGLHECLHQPLWYTIGIEIYRMGLFNAWHPMGTRTLRATQTASSGGDGGQSDSSGGPKPERVGKEAWPTLALEAGYSQTLPGLRRKMRWWFTASDHQVKIVLLAKFQREHGKRIIIEKYVEVPQVRPGATMTRAAARAMQLEPTCTQATIITEDPSNPSSYNVTRGAVRLEFHLLFLRQPRQGEGDVVISIQQLQEYARDVWTTGV</sequence>
<evidence type="ECO:0000256" key="1">
    <source>
        <dbReference type="SAM" id="MobiDB-lite"/>
    </source>
</evidence>
<protein>
    <submittedName>
        <fullName evidence="2">Uncharacterized protein</fullName>
    </submittedName>
</protein>
<reference evidence="2 3" key="1">
    <citation type="journal article" date="2025" name="Microbiol. Resour. Announc.">
        <title>Draft genome sequences for Neonectria magnoliae and Neonectria punicea, canker pathogens of Liriodendron tulipifera and Acer saccharum in West Virginia.</title>
        <authorList>
            <person name="Petronek H.M."/>
            <person name="Kasson M.T."/>
            <person name="Metheny A.M."/>
            <person name="Stauder C.M."/>
            <person name="Lovett B."/>
            <person name="Lynch S.C."/>
            <person name="Garnas J.R."/>
            <person name="Kasson L.R."/>
            <person name="Stajich J.E."/>
        </authorList>
    </citation>
    <scope>NUCLEOTIDE SEQUENCE [LARGE SCALE GENOMIC DNA]</scope>
    <source>
        <strain evidence="2 3">NRRL 64651</strain>
    </source>
</reference>
<keyword evidence="3" id="KW-1185">Reference proteome</keyword>
<dbReference type="EMBL" id="JAZAVK010000026">
    <property type="protein sequence ID" value="KAK7429761.1"/>
    <property type="molecule type" value="Genomic_DNA"/>
</dbReference>
<feature type="compositionally biased region" description="Low complexity" evidence="1">
    <location>
        <begin position="112"/>
        <end position="129"/>
    </location>
</feature>
<dbReference type="Proteomes" id="UP001498421">
    <property type="component" value="Unassembled WGS sequence"/>
</dbReference>
<evidence type="ECO:0000313" key="2">
    <source>
        <dbReference type="EMBL" id="KAK7429761.1"/>
    </source>
</evidence>
<gene>
    <name evidence="2" type="ORF">QQZ08_003787</name>
</gene>
<comment type="caution">
    <text evidence="2">The sequence shown here is derived from an EMBL/GenBank/DDBJ whole genome shotgun (WGS) entry which is preliminary data.</text>
</comment>
<feature type="region of interest" description="Disordered" evidence="1">
    <location>
        <begin position="112"/>
        <end position="136"/>
    </location>
</feature>
<organism evidence="2 3">
    <name type="scientific">Neonectria magnoliae</name>
    <dbReference type="NCBI Taxonomy" id="2732573"/>
    <lineage>
        <taxon>Eukaryota</taxon>
        <taxon>Fungi</taxon>
        <taxon>Dikarya</taxon>
        <taxon>Ascomycota</taxon>
        <taxon>Pezizomycotina</taxon>
        <taxon>Sordariomycetes</taxon>
        <taxon>Hypocreomycetidae</taxon>
        <taxon>Hypocreales</taxon>
        <taxon>Nectriaceae</taxon>
        <taxon>Neonectria</taxon>
    </lineage>
</organism>
<proteinExistence type="predicted"/>
<accession>A0ABR1I8A5</accession>
<name>A0ABR1I8A5_9HYPO</name>
<evidence type="ECO:0000313" key="3">
    <source>
        <dbReference type="Proteomes" id="UP001498421"/>
    </source>
</evidence>